<proteinExistence type="inferred from homology"/>
<dbReference type="InterPro" id="IPR015421">
    <property type="entry name" value="PyrdxlP-dep_Trfase_major"/>
</dbReference>
<name>A0ABQ8SQ18_PERAM</name>
<keyword evidence="9" id="KW-0812">Transmembrane</keyword>
<reference evidence="11 12" key="1">
    <citation type="journal article" date="2022" name="Allergy">
        <title>Genome assembly and annotation of Periplaneta americana reveal a comprehensive cockroach allergen profile.</title>
        <authorList>
            <person name="Wang L."/>
            <person name="Xiong Q."/>
            <person name="Saelim N."/>
            <person name="Wang L."/>
            <person name="Nong W."/>
            <person name="Wan A.T."/>
            <person name="Shi M."/>
            <person name="Liu X."/>
            <person name="Cao Q."/>
            <person name="Hui J.H.L."/>
            <person name="Sookrung N."/>
            <person name="Leung T.F."/>
            <person name="Tungtrongchitr A."/>
            <person name="Tsui S.K.W."/>
        </authorList>
    </citation>
    <scope>NUCLEOTIDE SEQUENCE [LARGE SCALE GENOMIC DNA]</scope>
    <source>
        <strain evidence="11">PWHHKU_190912</strain>
    </source>
</reference>
<dbReference type="SUPFAM" id="SSF53383">
    <property type="entry name" value="PLP-dependent transferases"/>
    <property type="match status" value="1"/>
</dbReference>
<dbReference type="InterPro" id="IPR050087">
    <property type="entry name" value="AON_synthase_class-II"/>
</dbReference>
<evidence type="ECO:0000313" key="11">
    <source>
        <dbReference type="EMBL" id="KAJ4435757.1"/>
    </source>
</evidence>
<evidence type="ECO:0000259" key="10">
    <source>
        <dbReference type="Pfam" id="PF00155"/>
    </source>
</evidence>
<dbReference type="Proteomes" id="UP001148838">
    <property type="component" value="Unassembled WGS sequence"/>
</dbReference>
<dbReference type="EC" id="2.3.1.50" evidence="3"/>
<protein>
    <recommendedName>
        <fullName evidence="3">serine C-palmitoyltransferase</fullName>
        <ecNumber evidence="3">2.3.1.50</ecNumber>
    </recommendedName>
</protein>
<comment type="cofactor">
    <cofactor evidence="1 8">
        <name>pyridoxal 5'-phosphate</name>
        <dbReference type="ChEBI" id="CHEBI:597326"/>
    </cofactor>
</comment>
<keyword evidence="9" id="KW-0472">Membrane</keyword>
<keyword evidence="6" id="KW-0012">Acyltransferase</keyword>
<comment type="caution">
    <text evidence="11">The sequence shown here is derived from an EMBL/GenBank/DDBJ whole genome shotgun (WGS) entry which is preliminary data.</text>
</comment>
<dbReference type="Pfam" id="PF00155">
    <property type="entry name" value="Aminotran_1_2"/>
    <property type="match status" value="1"/>
</dbReference>
<evidence type="ECO:0000256" key="5">
    <source>
        <dbReference type="ARBA" id="ARBA00022898"/>
    </source>
</evidence>
<comment type="catalytic activity">
    <reaction evidence="7">
        <text>L-serine + hexadecanoyl-CoA + H(+) = 3-oxosphinganine + CO2 + CoA</text>
        <dbReference type="Rhea" id="RHEA:14761"/>
        <dbReference type="ChEBI" id="CHEBI:15378"/>
        <dbReference type="ChEBI" id="CHEBI:16526"/>
        <dbReference type="ChEBI" id="CHEBI:33384"/>
        <dbReference type="ChEBI" id="CHEBI:57287"/>
        <dbReference type="ChEBI" id="CHEBI:57379"/>
        <dbReference type="ChEBI" id="CHEBI:58299"/>
        <dbReference type="EC" id="2.3.1.50"/>
    </reaction>
</comment>
<evidence type="ECO:0000256" key="4">
    <source>
        <dbReference type="ARBA" id="ARBA00022679"/>
    </source>
</evidence>
<feature type="transmembrane region" description="Helical" evidence="9">
    <location>
        <begin position="101"/>
        <end position="122"/>
    </location>
</feature>
<dbReference type="PROSITE" id="PS00599">
    <property type="entry name" value="AA_TRANSFER_CLASS_2"/>
    <property type="match status" value="1"/>
</dbReference>
<evidence type="ECO:0000256" key="8">
    <source>
        <dbReference type="RuleBase" id="RU003693"/>
    </source>
</evidence>
<dbReference type="EMBL" id="JAJSOF020000023">
    <property type="protein sequence ID" value="KAJ4435757.1"/>
    <property type="molecule type" value="Genomic_DNA"/>
</dbReference>
<organism evidence="11 12">
    <name type="scientific">Periplaneta americana</name>
    <name type="common">American cockroach</name>
    <name type="synonym">Blatta americana</name>
    <dbReference type="NCBI Taxonomy" id="6978"/>
    <lineage>
        <taxon>Eukaryota</taxon>
        <taxon>Metazoa</taxon>
        <taxon>Ecdysozoa</taxon>
        <taxon>Arthropoda</taxon>
        <taxon>Hexapoda</taxon>
        <taxon>Insecta</taxon>
        <taxon>Pterygota</taxon>
        <taxon>Neoptera</taxon>
        <taxon>Polyneoptera</taxon>
        <taxon>Dictyoptera</taxon>
        <taxon>Blattodea</taxon>
        <taxon>Blattoidea</taxon>
        <taxon>Blattidae</taxon>
        <taxon>Blattinae</taxon>
        <taxon>Periplaneta</taxon>
    </lineage>
</organism>
<dbReference type="InterPro" id="IPR001917">
    <property type="entry name" value="Aminotrans_II_pyridoxalP_BS"/>
</dbReference>
<dbReference type="PANTHER" id="PTHR13693">
    <property type="entry name" value="CLASS II AMINOTRANSFERASE/8-AMINO-7-OXONONANOATE SYNTHASE"/>
    <property type="match status" value="1"/>
</dbReference>
<keyword evidence="9" id="KW-1133">Transmembrane helix</keyword>
<evidence type="ECO:0000256" key="7">
    <source>
        <dbReference type="ARBA" id="ARBA00048528"/>
    </source>
</evidence>
<sequence>MSRAKAVSNLNSSVRIPFFSRVMTPNPRLRRSRSTFASNMAANGVVCSSKTNEQNGKRSLNEVNGKLNITSEPLKNGQVLGTNNIPPKKKPEKSKESFEEVPLYTAMMTYLGFYLLMFLGYLNQLFFTPKVARERNRDGYVPLFDRFESFYLRYVYRRVRDCWNQPIASVPGAEVVLKDRVTQDYGWTFEYTGSYTKCLNLGSYNYLGFAQEEGPCADASVEAIGTYGCAMCSSVQELGTHPLIVELEKTTARFLGVEDAIVFGMGFATNALNLPSLVSPGCLVLSDEKNHASLILGLRLSGATIKVFRHNNVRSLEKLLRDAVVYGQPRTRRPWKKILIVVEGVFSMEGSIVHLPEIIHLKKKYKAYLYLDEAHSIGALGENGRGVLDYYGCDPNDVDILMGTFTKSFGSAGGYIGGSKFSRKMTERIEQRYCIKFCQKLGDSQSQTIRKIQQVFGEDAMGETQIKGWFNRFKDGRTSAESEQRCGRPQTARSAAIVERVRNLVMADRRLTVREIAKEVGVSKDSAHAILRDDLNMNQVAAKFVPKLSLEQKDLCRDVAQDLLDTANTDPGFLNTVITGDESWVRPRNKKTVVAMEAS</sequence>
<dbReference type="PANTHER" id="PTHR13693:SF3">
    <property type="entry name" value="LD36009P"/>
    <property type="match status" value="1"/>
</dbReference>
<keyword evidence="5 8" id="KW-0663">Pyridoxal phosphate</keyword>
<dbReference type="InterPro" id="IPR015424">
    <property type="entry name" value="PyrdxlP-dep_Trfase"/>
</dbReference>
<accession>A0ABQ8SQ18</accession>
<keyword evidence="4" id="KW-0808">Transferase</keyword>
<gene>
    <name evidence="11" type="ORF">ANN_18376</name>
</gene>
<dbReference type="Gene3D" id="3.40.640.10">
    <property type="entry name" value="Type I PLP-dependent aspartate aminotransferase-like (Major domain)"/>
    <property type="match status" value="1"/>
</dbReference>
<evidence type="ECO:0000313" key="12">
    <source>
        <dbReference type="Proteomes" id="UP001148838"/>
    </source>
</evidence>
<comment type="similarity">
    <text evidence="2 8">Belongs to the class-II pyridoxal-phosphate-dependent aminotransferase family.</text>
</comment>
<evidence type="ECO:0000256" key="3">
    <source>
        <dbReference type="ARBA" id="ARBA00013220"/>
    </source>
</evidence>
<feature type="domain" description="Aminotransferase class I/classII large" evidence="10">
    <location>
        <begin position="197"/>
        <end position="435"/>
    </location>
</feature>
<evidence type="ECO:0000256" key="1">
    <source>
        <dbReference type="ARBA" id="ARBA00001933"/>
    </source>
</evidence>
<evidence type="ECO:0000256" key="6">
    <source>
        <dbReference type="ARBA" id="ARBA00023315"/>
    </source>
</evidence>
<evidence type="ECO:0000256" key="9">
    <source>
        <dbReference type="SAM" id="Phobius"/>
    </source>
</evidence>
<keyword evidence="12" id="KW-1185">Reference proteome</keyword>
<dbReference type="InterPro" id="IPR004839">
    <property type="entry name" value="Aminotransferase_I/II_large"/>
</dbReference>
<evidence type="ECO:0000256" key="2">
    <source>
        <dbReference type="ARBA" id="ARBA00008392"/>
    </source>
</evidence>